<reference evidence="2" key="2">
    <citation type="submission" date="2022-01" db="EMBL/GenBank/DDBJ databases">
        <authorList>
            <person name="Yamashiro T."/>
            <person name="Shiraishi A."/>
            <person name="Satake H."/>
            <person name="Nakayama K."/>
        </authorList>
    </citation>
    <scope>NUCLEOTIDE SEQUENCE</scope>
</reference>
<keyword evidence="3" id="KW-1185">Reference proteome</keyword>
<protein>
    <submittedName>
        <fullName evidence="2">Uncharacterized protein</fullName>
    </submittedName>
</protein>
<organism evidence="2 3">
    <name type="scientific">Tanacetum coccineum</name>
    <dbReference type="NCBI Taxonomy" id="301880"/>
    <lineage>
        <taxon>Eukaryota</taxon>
        <taxon>Viridiplantae</taxon>
        <taxon>Streptophyta</taxon>
        <taxon>Embryophyta</taxon>
        <taxon>Tracheophyta</taxon>
        <taxon>Spermatophyta</taxon>
        <taxon>Magnoliopsida</taxon>
        <taxon>eudicotyledons</taxon>
        <taxon>Gunneridae</taxon>
        <taxon>Pentapetalae</taxon>
        <taxon>asterids</taxon>
        <taxon>campanulids</taxon>
        <taxon>Asterales</taxon>
        <taxon>Asteraceae</taxon>
        <taxon>Asteroideae</taxon>
        <taxon>Anthemideae</taxon>
        <taxon>Anthemidinae</taxon>
        <taxon>Tanacetum</taxon>
    </lineage>
</organism>
<dbReference type="Proteomes" id="UP001151760">
    <property type="component" value="Unassembled WGS sequence"/>
</dbReference>
<proteinExistence type="predicted"/>
<gene>
    <name evidence="2" type="ORF">Tco_0988164</name>
</gene>
<name>A0ABQ5EQ92_9ASTR</name>
<keyword evidence="1" id="KW-0175">Coiled coil</keyword>
<comment type="caution">
    <text evidence="2">The sequence shown here is derived from an EMBL/GenBank/DDBJ whole genome shotgun (WGS) entry which is preliminary data.</text>
</comment>
<feature type="coiled-coil region" evidence="1">
    <location>
        <begin position="195"/>
        <end position="222"/>
    </location>
</feature>
<sequence>MGLGYTNPCPLGQAIASHPKLYDAEVLSYQYVKLDVHDTEKILNDVEKSQVKMKEKQFQFNYENINSLYDTFVPQTELSPKQEYFSDPSISFEFESSKEMSDLPTPKMPKESKLLKMFDKMDEAILALQKNIDITLLEDNKRRWISHKLQQELTKELREMLNTFESMEIKSYVEIKNKEEIKRFSKESKDGDKFCNDVVEVKEKLSKQIVQLEKDFAKLEAQSIAFEIALQHKTQENKSLKTLQKEDENFMASLQIENAHLKQTYKDLFESVQSSRIETIQCKEVQIKFDFDKIETQNIE</sequence>
<dbReference type="EMBL" id="BQNB010016557">
    <property type="protein sequence ID" value="GJT53110.1"/>
    <property type="molecule type" value="Genomic_DNA"/>
</dbReference>
<evidence type="ECO:0000256" key="1">
    <source>
        <dbReference type="SAM" id="Coils"/>
    </source>
</evidence>
<reference evidence="2" key="1">
    <citation type="journal article" date="2022" name="Int. J. Mol. Sci.">
        <title>Draft Genome of Tanacetum Coccineum: Genomic Comparison of Closely Related Tanacetum-Family Plants.</title>
        <authorList>
            <person name="Yamashiro T."/>
            <person name="Shiraishi A."/>
            <person name="Nakayama K."/>
            <person name="Satake H."/>
        </authorList>
    </citation>
    <scope>NUCLEOTIDE SEQUENCE</scope>
</reference>
<accession>A0ABQ5EQ92</accession>
<evidence type="ECO:0000313" key="3">
    <source>
        <dbReference type="Proteomes" id="UP001151760"/>
    </source>
</evidence>
<evidence type="ECO:0000313" key="2">
    <source>
        <dbReference type="EMBL" id="GJT53110.1"/>
    </source>
</evidence>